<keyword evidence="2" id="KW-1185">Reference proteome</keyword>
<dbReference type="Proteomes" id="UP000805193">
    <property type="component" value="Unassembled WGS sequence"/>
</dbReference>
<protein>
    <submittedName>
        <fullName evidence="1">Uncharacterized protein</fullName>
    </submittedName>
</protein>
<sequence length="289" mass="31921">MTGAIKRLRCSVRLGYCATEAHSWARGGASASAPAMTPLLWNATLFKTESFDALKSHNASCFQATLGGSGNQHPCPYHQGALQSSLKSQGTESWNESSADALLGPRYASTVRIVLISVMLVVSLIGNLAVCFKLLTSRRHRYFKAQVLFLNLALADLLVTIVTMSSQLVWEVMGRLWIAGDLFCRLFKVLQTFSLVSSTYMLVSVAIDRHFAIVNPLSPSPKPRSLAMAAWVLSLIPSLPNIFVFRLVTAENNKYYCASLFYIHSHPPISRQVYMAFVFSSVFIIPLFC</sequence>
<accession>A0AC60P1Y0</accession>
<evidence type="ECO:0000313" key="2">
    <source>
        <dbReference type="Proteomes" id="UP000805193"/>
    </source>
</evidence>
<dbReference type="EMBL" id="JABSTQ010011259">
    <property type="protein sequence ID" value="KAG0413438.1"/>
    <property type="molecule type" value="Genomic_DNA"/>
</dbReference>
<reference evidence="1 2" key="1">
    <citation type="journal article" date="2020" name="Cell">
        <title>Large-Scale Comparative Analyses of Tick Genomes Elucidate Their Genetic Diversity and Vector Capacities.</title>
        <authorList>
            <consortium name="Tick Genome and Microbiome Consortium (TIGMIC)"/>
            <person name="Jia N."/>
            <person name="Wang J."/>
            <person name="Shi W."/>
            <person name="Du L."/>
            <person name="Sun Y."/>
            <person name="Zhan W."/>
            <person name="Jiang J.F."/>
            <person name="Wang Q."/>
            <person name="Zhang B."/>
            <person name="Ji P."/>
            <person name="Bell-Sakyi L."/>
            <person name="Cui X.M."/>
            <person name="Yuan T.T."/>
            <person name="Jiang B.G."/>
            <person name="Yang W.F."/>
            <person name="Lam T.T."/>
            <person name="Chang Q.C."/>
            <person name="Ding S.J."/>
            <person name="Wang X.J."/>
            <person name="Zhu J.G."/>
            <person name="Ruan X.D."/>
            <person name="Zhao L."/>
            <person name="Wei J.T."/>
            <person name="Ye R.Z."/>
            <person name="Que T.C."/>
            <person name="Du C.H."/>
            <person name="Zhou Y.H."/>
            <person name="Cheng J.X."/>
            <person name="Dai P.F."/>
            <person name="Guo W.B."/>
            <person name="Han X.H."/>
            <person name="Huang E.J."/>
            <person name="Li L.F."/>
            <person name="Wei W."/>
            <person name="Gao Y.C."/>
            <person name="Liu J.Z."/>
            <person name="Shao H.Z."/>
            <person name="Wang X."/>
            <person name="Wang C.C."/>
            <person name="Yang T.C."/>
            <person name="Huo Q.B."/>
            <person name="Li W."/>
            <person name="Chen H.Y."/>
            <person name="Chen S.E."/>
            <person name="Zhou L.G."/>
            <person name="Ni X.B."/>
            <person name="Tian J.H."/>
            <person name="Sheng Y."/>
            <person name="Liu T."/>
            <person name="Pan Y.S."/>
            <person name="Xia L.Y."/>
            <person name="Li J."/>
            <person name="Zhao F."/>
            <person name="Cao W.C."/>
        </authorList>
    </citation>
    <scope>NUCLEOTIDE SEQUENCE [LARGE SCALE GENOMIC DNA]</scope>
    <source>
        <strain evidence="1">Iper-2018</strain>
    </source>
</reference>
<gene>
    <name evidence="1" type="ORF">HPB47_009401</name>
</gene>
<name>A0AC60P1Y0_IXOPE</name>
<organism evidence="1 2">
    <name type="scientific">Ixodes persulcatus</name>
    <name type="common">Taiga tick</name>
    <dbReference type="NCBI Taxonomy" id="34615"/>
    <lineage>
        <taxon>Eukaryota</taxon>
        <taxon>Metazoa</taxon>
        <taxon>Ecdysozoa</taxon>
        <taxon>Arthropoda</taxon>
        <taxon>Chelicerata</taxon>
        <taxon>Arachnida</taxon>
        <taxon>Acari</taxon>
        <taxon>Parasitiformes</taxon>
        <taxon>Ixodida</taxon>
        <taxon>Ixodoidea</taxon>
        <taxon>Ixodidae</taxon>
        <taxon>Ixodinae</taxon>
        <taxon>Ixodes</taxon>
    </lineage>
</organism>
<proteinExistence type="predicted"/>
<comment type="caution">
    <text evidence="1">The sequence shown here is derived from an EMBL/GenBank/DDBJ whole genome shotgun (WGS) entry which is preliminary data.</text>
</comment>
<evidence type="ECO:0000313" key="1">
    <source>
        <dbReference type="EMBL" id="KAG0413438.1"/>
    </source>
</evidence>